<proteinExistence type="inferred from homology"/>
<evidence type="ECO:0000313" key="11">
    <source>
        <dbReference type="Proteomes" id="UP000187465"/>
    </source>
</evidence>
<evidence type="ECO:0000256" key="7">
    <source>
        <dbReference type="ARBA" id="ARBA00023125"/>
    </source>
</evidence>
<dbReference type="Proteomes" id="UP000187465">
    <property type="component" value="Unassembled WGS sequence"/>
</dbReference>
<dbReference type="RefSeq" id="WP_076179155.1">
    <property type="nucleotide sequence ID" value="NZ_MKQP01000022.1"/>
</dbReference>
<dbReference type="SUPFAM" id="SSF53098">
    <property type="entry name" value="Ribonuclease H-like"/>
    <property type="match status" value="1"/>
</dbReference>
<dbReference type="EC" id="2.7.7.7" evidence="2"/>
<organism evidence="10 11">
    <name type="scientific">Paenibacillus odorifer</name>
    <dbReference type="NCBI Taxonomy" id="189426"/>
    <lineage>
        <taxon>Bacteria</taxon>
        <taxon>Bacillati</taxon>
        <taxon>Bacillota</taxon>
        <taxon>Bacilli</taxon>
        <taxon>Bacillales</taxon>
        <taxon>Paenibacillaceae</taxon>
        <taxon>Paenibacillus</taxon>
    </lineage>
</organism>
<gene>
    <name evidence="10" type="ORF">BJP51_19065</name>
</gene>
<accession>A0A1R0X9C6</accession>
<dbReference type="GO" id="GO:0003677">
    <property type="term" value="F:DNA binding"/>
    <property type="evidence" value="ECO:0007669"/>
    <property type="project" value="UniProtKB-KW"/>
</dbReference>
<dbReference type="InterPro" id="IPR043502">
    <property type="entry name" value="DNA/RNA_pol_sf"/>
</dbReference>
<evidence type="ECO:0000256" key="3">
    <source>
        <dbReference type="ARBA" id="ARBA00022679"/>
    </source>
</evidence>
<dbReference type="GO" id="GO:0006302">
    <property type="term" value="P:double-strand break repair"/>
    <property type="evidence" value="ECO:0007669"/>
    <property type="project" value="TreeGrafter"/>
</dbReference>
<keyword evidence="5" id="KW-0235">DNA replication</keyword>
<dbReference type="Pfam" id="PF00476">
    <property type="entry name" value="DNA_pol_A"/>
    <property type="match status" value="1"/>
</dbReference>
<keyword evidence="6" id="KW-0239">DNA-directed DNA polymerase</keyword>
<dbReference type="GO" id="GO:0003887">
    <property type="term" value="F:DNA-directed DNA polymerase activity"/>
    <property type="evidence" value="ECO:0007669"/>
    <property type="project" value="UniProtKB-KW"/>
</dbReference>
<dbReference type="AlphaFoldDB" id="A0A1R0X9C6"/>
<dbReference type="PROSITE" id="PS00447">
    <property type="entry name" value="DNA_POLYMERASE_A"/>
    <property type="match status" value="1"/>
</dbReference>
<dbReference type="PANTHER" id="PTHR10133">
    <property type="entry name" value="DNA POLYMERASE I"/>
    <property type="match status" value="1"/>
</dbReference>
<comment type="catalytic activity">
    <reaction evidence="8">
        <text>DNA(n) + a 2'-deoxyribonucleoside 5'-triphosphate = DNA(n+1) + diphosphate</text>
        <dbReference type="Rhea" id="RHEA:22508"/>
        <dbReference type="Rhea" id="RHEA-COMP:17339"/>
        <dbReference type="Rhea" id="RHEA-COMP:17340"/>
        <dbReference type="ChEBI" id="CHEBI:33019"/>
        <dbReference type="ChEBI" id="CHEBI:61560"/>
        <dbReference type="ChEBI" id="CHEBI:173112"/>
        <dbReference type="EC" id="2.7.7.7"/>
    </reaction>
</comment>
<keyword evidence="7" id="KW-0238">DNA-binding</keyword>
<dbReference type="SMART" id="SM00482">
    <property type="entry name" value="POLAc"/>
    <property type="match status" value="1"/>
</dbReference>
<keyword evidence="3" id="KW-0808">Transferase</keyword>
<evidence type="ECO:0000256" key="5">
    <source>
        <dbReference type="ARBA" id="ARBA00022705"/>
    </source>
</evidence>
<dbReference type="GO" id="GO:0006261">
    <property type="term" value="P:DNA-templated DNA replication"/>
    <property type="evidence" value="ECO:0007669"/>
    <property type="project" value="InterPro"/>
</dbReference>
<protein>
    <recommendedName>
        <fullName evidence="2">DNA-directed DNA polymerase</fullName>
        <ecNumber evidence="2">2.7.7.7</ecNumber>
    </recommendedName>
</protein>
<dbReference type="InterPro" id="IPR001098">
    <property type="entry name" value="DNA-dir_DNA_pol_A_palm_dom"/>
</dbReference>
<dbReference type="EMBL" id="MKQP01000022">
    <property type="protein sequence ID" value="OMD31346.1"/>
    <property type="molecule type" value="Genomic_DNA"/>
</dbReference>
<comment type="similarity">
    <text evidence="1">Belongs to the DNA polymerase type-A family.</text>
</comment>
<keyword evidence="4" id="KW-0548">Nucleotidyltransferase</keyword>
<evidence type="ECO:0000256" key="4">
    <source>
        <dbReference type="ARBA" id="ARBA00022695"/>
    </source>
</evidence>
<dbReference type="InterPro" id="IPR012337">
    <property type="entry name" value="RNaseH-like_sf"/>
</dbReference>
<evidence type="ECO:0000256" key="8">
    <source>
        <dbReference type="ARBA" id="ARBA00049244"/>
    </source>
</evidence>
<dbReference type="PANTHER" id="PTHR10133:SF27">
    <property type="entry name" value="DNA POLYMERASE NU"/>
    <property type="match status" value="1"/>
</dbReference>
<dbReference type="Gene3D" id="1.10.150.20">
    <property type="entry name" value="5' to 3' exonuclease, C-terminal subdomain"/>
    <property type="match status" value="1"/>
</dbReference>
<name>A0A1R0X9C6_9BACL</name>
<sequence length="647" mass="73490">MTVLQIDIETFSSVDITKSGVYPYVEAPDFEVLLFGYAFDNDPVEVIDLVDFEDIPERVLDALWNPDIIKTAYNANFERTALAKHFGQPMPAEQWRCTSVLALTMGLPGTLDQVAKALKLEQQKDAAGKALIKYFSVPCKPTKVNGQRSRNYPHHAPEKWADYKSYCGQDVETERDVRKKLLKYEPSEFEHKLWALDQKINDNGIRIDPLLVERAIECDADFQRRRTEEAKALTGLENPNSVTQLKTWLEEQEGITVEGLTKDTVPVLLEQVKGEDTRRMLELRQEMSKTSVKKYEAMSRGLCSDSRVRGLLQFYGANRTGRWAGRLVQVQNLPQNKLKDLELARDLLLAGEYELLELLFDSVPGVLSQLIRTAFIPLEGNRFIVSDFSAIEARVIAWLAGEKWRIDVFNSHGKIYEASAAQMFHLSIDEVTKELRQKGKIAELALGYGGSVGALEAMGALKMGLSEDELPPLVKSWRSANPKITKLWWDVDAAAMTAVQDRKRVKLQFGISFLYESGYLFLQLPSGRRLTYVNPQIKEGKFGKPALTYEGVDQTKKTWGRVDTYGPKLVENIVQAIARDCLAESMLRLDERNYLLRMHVHDEVIIDESQDHDSLEEITEIMGKPIQWAPGLPLRADGFETSFYRKD</sequence>
<dbReference type="InterPro" id="IPR002298">
    <property type="entry name" value="DNA_polymerase_A"/>
</dbReference>
<comment type="caution">
    <text evidence="10">The sequence shown here is derived from an EMBL/GenBank/DDBJ whole genome shotgun (WGS) entry which is preliminary data.</text>
</comment>
<dbReference type="Gene3D" id="3.30.70.370">
    <property type="match status" value="1"/>
</dbReference>
<evidence type="ECO:0000256" key="6">
    <source>
        <dbReference type="ARBA" id="ARBA00022932"/>
    </source>
</evidence>
<evidence type="ECO:0000313" key="10">
    <source>
        <dbReference type="EMBL" id="OMD31346.1"/>
    </source>
</evidence>
<dbReference type="InterPro" id="IPR019760">
    <property type="entry name" value="DNA-dir_DNA_pol_A_CS"/>
</dbReference>
<dbReference type="SUPFAM" id="SSF56672">
    <property type="entry name" value="DNA/RNA polymerases"/>
    <property type="match status" value="1"/>
</dbReference>
<dbReference type="CDD" id="cd08642">
    <property type="entry name" value="DNA_pol_A_pol_I_A"/>
    <property type="match status" value="1"/>
</dbReference>
<evidence type="ECO:0000259" key="9">
    <source>
        <dbReference type="SMART" id="SM00482"/>
    </source>
</evidence>
<feature type="domain" description="DNA-directed DNA polymerase family A palm" evidence="9">
    <location>
        <begin position="368"/>
        <end position="612"/>
    </location>
</feature>
<reference evidence="10 11" key="1">
    <citation type="submission" date="2016-10" db="EMBL/GenBank/DDBJ databases">
        <title>Paenibacillus species isolates.</title>
        <authorList>
            <person name="Beno S.M."/>
        </authorList>
    </citation>
    <scope>NUCLEOTIDE SEQUENCE [LARGE SCALE GENOMIC DNA]</scope>
    <source>
        <strain evidence="10 11">FSL H7-0604</strain>
    </source>
</reference>
<evidence type="ECO:0000256" key="1">
    <source>
        <dbReference type="ARBA" id="ARBA00007705"/>
    </source>
</evidence>
<evidence type="ECO:0000256" key="2">
    <source>
        <dbReference type="ARBA" id="ARBA00012417"/>
    </source>
</evidence>